<dbReference type="Proteomes" id="UP001164539">
    <property type="component" value="Chromosome 10"/>
</dbReference>
<dbReference type="EMBL" id="CM051403">
    <property type="protein sequence ID" value="KAJ4709269.1"/>
    <property type="molecule type" value="Genomic_DNA"/>
</dbReference>
<accession>A0ACC1XD07</accession>
<comment type="caution">
    <text evidence="1">The sequence shown here is derived from an EMBL/GenBank/DDBJ whole genome shotgun (WGS) entry which is preliminary data.</text>
</comment>
<name>A0ACC1XD07_MELAZ</name>
<protein>
    <submittedName>
        <fullName evidence="1">Uncharacterized protein</fullName>
    </submittedName>
</protein>
<organism evidence="1 2">
    <name type="scientific">Melia azedarach</name>
    <name type="common">Chinaberry tree</name>
    <dbReference type="NCBI Taxonomy" id="155640"/>
    <lineage>
        <taxon>Eukaryota</taxon>
        <taxon>Viridiplantae</taxon>
        <taxon>Streptophyta</taxon>
        <taxon>Embryophyta</taxon>
        <taxon>Tracheophyta</taxon>
        <taxon>Spermatophyta</taxon>
        <taxon>Magnoliopsida</taxon>
        <taxon>eudicotyledons</taxon>
        <taxon>Gunneridae</taxon>
        <taxon>Pentapetalae</taxon>
        <taxon>rosids</taxon>
        <taxon>malvids</taxon>
        <taxon>Sapindales</taxon>
        <taxon>Meliaceae</taxon>
        <taxon>Melia</taxon>
    </lineage>
</organism>
<feature type="non-terminal residue" evidence="1">
    <location>
        <position position="1"/>
    </location>
</feature>
<proteinExistence type="predicted"/>
<evidence type="ECO:0000313" key="1">
    <source>
        <dbReference type="EMBL" id="KAJ4709269.1"/>
    </source>
</evidence>
<evidence type="ECO:0000313" key="2">
    <source>
        <dbReference type="Proteomes" id="UP001164539"/>
    </source>
</evidence>
<keyword evidence="2" id="KW-1185">Reference proteome</keyword>
<gene>
    <name evidence="1" type="ORF">OWV82_019084</name>
</gene>
<sequence>HIFFEVFLIELLKFNHPFKFKDQDERINSPDRELGAPLMRRGVKLRTKGSDGVGGSHVVEAQRLVQRINFAGSHVATAGDHIGVASFDFRREIQKQSHRIPHLRQERRGNIVVHDPETSPFFTCFSQLRVLCRKILKIYRRDSRFRPCHFHLISSFSSSSSFQYFSINLFSLFMYFIYLLARDYDIKETCYIRTRLSRQGCVILSEF</sequence>
<reference evidence="1 2" key="1">
    <citation type="journal article" date="2023" name="Science">
        <title>Complex scaffold remodeling in plant triterpene biosynthesis.</title>
        <authorList>
            <person name="De La Pena R."/>
            <person name="Hodgson H."/>
            <person name="Liu J.C."/>
            <person name="Stephenson M.J."/>
            <person name="Martin A.C."/>
            <person name="Owen C."/>
            <person name="Harkess A."/>
            <person name="Leebens-Mack J."/>
            <person name="Jimenez L.E."/>
            <person name="Osbourn A."/>
            <person name="Sattely E.S."/>
        </authorList>
    </citation>
    <scope>NUCLEOTIDE SEQUENCE [LARGE SCALE GENOMIC DNA]</scope>
    <source>
        <strain evidence="2">cv. JPN11</strain>
        <tissue evidence="1">Leaf</tissue>
    </source>
</reference>